<evidence type="ECO:0000313" key="2">
    <source>
        <dbReference type="EMBL" id="NNJ26556.1"/>
    </source>
</evidence>
<gene>
    <name evidence="2" type="ORF">LzC2_26450</name>
</gene>
<feature type="compositionally biased region" description="Pro residues" evidence="1">
    <location>
        <begin position="73"/>
        <end position="84"/>
    </location>
</feature>
<dbReference type="EMBL" id="WTPX01000084">
    <property type="protein sequence ID" value="NNJ26556.1"/>
    <property type="molecule type" value="Genomic_DNA"/>
</dbReference>
<feature type="compositionally biased region" description="Low complexity" evidence="1">
    <location>
        <begin position="62"/>
        <end position="72"/>
    </location>
</feature>
<feature type="region of interest" description="Disordered" evidence="1">
    <location>
        <begin position="62"/>
        <end position="86"/>
    </location>
</feature>
<evidence type="ECO:0000256" key="1">
    <source>
        <dbReference type="SAM" id="MobiDB-lite"/>
    </source>
</evidence>
<proteinExistence type="predicted"/>
<organism evidence="2 3">
    <name type="scientific">Alienimonas chondri</name>
    <dbReference type="NCBI Taxonomy" id="2681879"/>
    <lineage>
        <taxon>Bacteria</taxon>
        <taxon>Pseudomonadati</taxon>
        <taxon>Planctomycetota</taxon>
        <taxon>Planctomycetia</taxon>
        <taxon>Planctomycetales</taxon>
        <taxon>Planctomycetaceae</taxon>
        <taxon>Alienimonas</taxon>
    </lineage>
</organism>
<evidence type="ECO:0000313" key="3">
    <source>
        <dbReference type="Proteomes" id="UP000609651"/>
    </source>
</evidence>
<dbReference type="Proteomes" id="UP000609651">
    <property type="component" value="Unassembled WGS sequence"/>
</dbReference>
<name>A0ABX1VGI5_9PLAN</name>
<sequence>MPSEAASPTVTTWSIVSGLFAVTDPPAPALEAVSVPPPDTATSSIVNAPSFVTSIVPPTAKARVSASSSKAPPTSPECPAPTFPPASRETLAAVTSACASKPNSCTLPAAPRAFSVTRSVARTLWA</sequence>
<reference evidence="2 3" key="1">
    <citation type="journal article" date="2020" name="Syst. Appl. Microbiol.">
        <title>Alienimonas chondri sp. nov., a novel planctomycete isolated from the biofilm of the red alga Chondrus crispus.</title>
        <authorList>
            <person name="Vitorino I."/>
            <person name="Albuquerque L."/>
            <person name="Wiegand S."/>
            <person name="Kallscheuer N."/>
            <person name="da Costa M.S."/>
            <person name="Lobo-da-Cunha A."/>
            <person name="Jogler C."/>
            <person name="Lage O.M."/>
        </authorList>
    </citation>
    <scope>NUCLEOTIDE SEQUENCE [LARGE SCALE GENOMIC DNA]</scope>
    <source>
        <strain evidence="2 3">LzC2</strain>
    </source>
</reference>
<accession>A0ABX1VGI5</accession>
<comment type="caution">
    <text evidence="2">The sequence shown here is derived from an EMBL/GenBank/DDBJ whole genome shotgun (WGS) entry which is preliminary data.</text>
</comment>
<protein>
    <submittedName>
        <fullName evidence="2">Uncharacterized protein</fullName>
    </submittedName>
</protein>
<keyword evidence="3" id="KW-1185">Reference proteome</keyword>